<dbReference type="InterPro" id="IPR001173">
    <property type="entry name" value="Glyco_trans_2-like"/>
</dbReference>
<dbReference type="EMBL" id="JACOYY010000023">
    <property type="protein sequence ID" value="MBI2052164.1"/>
    <property type="molecule type" value="Genomic_DNA"/>
</dbReference>
<dbReference type="Gene3D" id="3.90.550.10">
    <property type="entry name" value="Spore Coat Polysaccharide Biosynthesis Protein SpsA, Chain A"/>
    <property type="match status" value="1"/>
</dbReference>
<dbReference type="GO" id="GO:0004582">
    <property type="term" value="F:dolichyl-phosphate beta-D-mannosyltransferase activity"/>
    <property type="evidence" value="ECO:0007669"/>
    <property type="project" value="InterPro"/>
</dbReference>
<dbReference type="Pfam" id="PF00535">
    <property type="entry name" value="Glycos_transf_2"/>
    <property type="match status" value="1"/>
</dbReference>
<evidence type="ECO:0000313" key="6">
    <source>
        <dbReference type="EMBL" id="MBI2465794.1"/>
    </source>
</evidence>
<evidence type="ECO:0000313" key="5">
    <source>
        <dbReference type="EMBL" id="MBI2052164.1"/>
    </source>
</evidence>
<gene>
    <name evidence="5" type="ORF">HYT38_00595</name>
    <name evidence="6" type="ORF">HYV66_01015</name>
</gene>
<name>A0A932DSE7_9BACT</name>
<dbReference type="FunFam" id="3.90.550.10:FF:000122">
    <property type="entry name" value="Dolichol-phosphate mannosyltransferase subunit 1"/>
    <property type="match status" value="1"/>
</dbReference>
<sequence>MQPKVAVVIPTYNEKENLPVLVEKIFNLNVPGLEILVVDDNSPDGTAMVARGLSKKYPVRVMVRDQKRGLGTAYAAGFKLILNQPDKPDFIIQMDADLSHNPAEISVFLNKIKTCDVVLGSRYIKGGGVVNWNFLRRLVSRLSNIYARLILGIPVRDLTGGFKCWKREVLEKINLERLDSVGYNFQIETTYKALQAGFRVSEVPIVFTERKFGSSKFNLGIIAESFIKVLLLKLK</sequence>
<reference evidence="6" key="1">
    <citation type="submission" date="2020-07" db="EMBL/GenBank/DDBJ databases">
        <title>Huge and variable diversity of episymbiotic CPR bacteria and DPANN archaea in groundwater ecosystems.</title>
        <authorList>
            <person name="He C.Y."/>
            <person name="Keren R."/>
            <person name="Whittaker M."/>
            <person name="Farag I.F."/>
            <person name="Doudna J."/>
            <person name="Cate J.H.D."/>
            <person name="Banfield J.F."/>
        </authorList>
    </citation>
    <scope>NUCLEOTIDE SEQUENCE</scope>
    <source>
        <strain evidence="5">NC_groundwater_191_Ag_S-0.1um_45_8</strain>
        <strain evidence="6">NC_groundwater_418_Ag_B-0.1um_45_10</strain>
    </source>
</reference>
<keyword evidence="2" id="KW-0328">Glycosyltransferase</keyword>
<dbReference type="PANTHER" id="PTHR43398:SF1">
    <property type="entry name" value="DOLICHOL-PHOSPHATE MANNOSYLTRANSFERASE SUBUNIT 1"/>
    <property type="match status" value="1"/>
</dbReference>
<dbReference type="InterPro" id="IPR029044">
    <property type="entry name" value="Nucleotide-diphossugar_trans"/>
</dbReference>
<protein>
    <submittedName>
        <fullName evidence="6">Polyprenol monophosphomannose synthase</fullName>
    </submittedName>
</protein>
<evidence type="ECO:0000313" key="7">
    <source>
        <dbReference type="Proteomes" id="UP000709672"/>
    </source>
</evidence>
<dbReference type="CDD" id="cd06442">
    <property type="entry name" value="DPM1_like"/>
    <property type="match status" value="1"/>
</dbReference>
<dbReference type="EMBL" id="JACPHQ010000013">
    <property type="protein sequence ID" value="MBI2465794.1"/>
    <property type="molecule type" value="Genomic_DNA"/>
</dbReference>
<dbReference type="GO" id="GO:0009247">
    <property type="term" value="P:glycolipid biosynthetic process"/>
    <property type="evidence" value="ECO:0007669"/>
    <property type="project" value="TreeGrafter"/>
</dbReference>
<keyword evidence="3" id="KW-0808">Transferase</keyword>
<proteinExistence type="inferred from homology"/>
<comment type="similarity">
    <text evidence="1">Belongs to the glycosyltransferase 2 family.</text>
</comment>
<dbReference type="Proteomes" id="UP000709672">
    <property type="component" value="Unassembled WGS sequence"/>
</dbReference>
<dbReference type="InterPro" id="IPR039528">
    <property type="entry name" value="DPM1-like"/>
</dbReference>
<evidence type="ECO:0000256" key="1">
    <source>
        <dbReference type="ARBA" id="ARBA00006739"/>
    </source>
</evidence>
<organism evidence="6 7">
    <name type="scientific">Candidatus Sungiibacteriota bacterium</name>
    <dbReference type="NCBI Taxonomy" id="2750080"/>
    <lineage>
        <taxon>Bacteria</taxon>
        <taxon>Candidatus Sungiibacteriota</taxon>
    </lineage>
</organism>
<dbReference type="AlphaFoldDB" id="A0A932DSE7"/>
<evidence type="ECO:0000256" key="3">
    <source>
        <dbReference type="ARBA" id="ARBA00022679"/>
    </source>
</evidence>
<evidence type="ECO:0000256" key="2">
    <source>
        <dbReference type="ARBA" id="ARBA00022676"/>
    </source>
</evidence>
<comment type="caution">
    <text evidence="6">The sequence shown here is derived from an EMBL/GenBank/DDBJ whole genome shotgun (WGS) entry which is preliminary data.</text>
</comment>
<feature type="domain" description="Glycosyltransferase 2-like" evidence="4">
    <location>
        <begin position="7"/>
        <end position="173"/>
    </location>
</feature>
<accession>A0A932DSE7</accession>
<dbReference type="PANTHER" id="PTHR43398">
    <property type="entry name" value="DOLICHOL-PHOSPHATE MANNOSYLTRANSFERASE SUBUNIT 1"/>
    <property type="match status" value="1"/>
</dbReference>
<evidence type="ECO:0000259" key="4">
    <source>
        <dbReference type="Pfam" id="PF00535"/>
    </source>
</evidence>
<dbReference type="SUPFAM" id="SSF53448">
    <property type="entry name" value="Nucleotide-diphospho-sugar transferases"/>
    <property type="match status" value="1"/>
</dbReference>
<dbReference type="GO" id="GO:0016020">
    <property type="term" value="C:membrane"/>
    <property type="evidence" value="ECO:0007669"/>
    <property type="project" value="GOC"/>
</dbReference>
<dbReference type="Proteomes" id="UP000786662">
    <property type="component" value="Unassembled WGS sequence"/>
</dbReference>